<dbReference type="AlphaFoldDB" id="A0A6A4F3N4"/>
<evidence type="ECO:0000313" key="1">
    <source>
        <dbReference type="EMBL" id="KAE9335661.1"/>
    </source>
</evidence>
<organism evidence="1 2">
    <name type="scientific">Phytophthora rubi</name>
    <dbReference type="NCBI Taxonomy" id="129364"/>
    <lineage>
        <taxon>Eukaryota</taxon>
        <taxon>Sar</taxon>
        <taxon>Stramenopiles</taxon>
        <taxon>Oomycota</taxon>
        <taxon>Peronosporomycetes</taxon>
        <taxon>Peronosporales</taxon>
        <taxon>Peronosporaceae</taxon>
        <taxon>Phytophthora</taxon>
    </lineage>
</organism>
<keyword evidence="2" id="KW-1185">Reference proteome</keyword>
<name>A0A6A4F3N4_9STRA</name>
<proteinExistence type="predicted"/>
<comment type="caution">
    <text evidence="1">The sequence shown here is derived from an EMBL/GenBank/DDBJ whole genome shotgun (WGS) entry which is preliminary data.</text>
</comment>
<gene>
    <name evidence="1" type="ORF">PR003_g12904</name>
</gene>
<accession>A0A6A4F3N4</accession>
<evidence type="ECO:0000313" key="2">
    <source>
        <dbReference type="Proteomes" id="UP000434957"/>
    </source>
</evidence>
<reference evidence="1 2" key="1">
    <citation type="submission" date="2018-08" db="EMBL/GenBank/DDBJ databases">
        <title>Genomic investigation of the strawberry pathogen Phytophthora fragariae indicates pathogenicity is determined by transcriptional variation in three key races.</title>
        <authorList>
            <person name="Adams T.M."/>
            <person name="Armitage A.D."/>
            <person name="Sobczyk M.K."/>
            <person name="Bates H.J."/>
            <person name="Dunwell J.M."/>
            <person name="Nellist C.F."/>
            <person name="Harrison R.J."/>
        </authorList>
    </citation>
    <scope>NUCLEOTIDE SEQUENCE [LARGE SCALE GENOMIC DNA]</scope>
    <source>
        <strain evidence="1 2">SCRP333</strain>
    </source>
</reference>
<protein>
    <submittedName>
        <fullName evidence="1">Uncharacterized protein</fullName>
    </submittedName>
</protein>
<sequence>MFVENTNKNPSGYRERVRSARDRYERYSKRPKILRLPDGAIEAGISCVVPAGTVCARCQPGAVRLSERDLIGYTGMRVPEELKTLRDKLTMQLSAESAESDRNTQPRAVGDYSSRFSFTPFVGALVVGFVLRHHFRNVAYQDVPRIPRIVVRRVS</sequence>
<dbReference type="EMBL" id="QXFT01000794">
    <property type="protein sequence ID" value="KAE9335661.1"/>
    <property type="molecule type" value="Genomic_DNA"/>
</dbReference>
<dbReference type="Proteomes" id="UP000434957">
    <property type="component" value="Unassembled WGS sequence"/>
</dbReference>